<protein>
    <submittedName>
        <fullName evidence="1">Uncharacterized protein</fullName>
    </submittedName>
</protein>
<evidence type="ECO:0000313" key="2">
    <source>
        <dbReference type="Proteomes" id="UP001142175"/>
    </source>
</evidence>
<gene>
    <name evidence="1" type="ORF">NU887_06675</name>
</gene>
<sequence>MKQVVFIFIALFLCFTKNGQAQELRDGYVVLAKRDTINCKIVFGGPKGTDKTQISIVTKEGEEKIFKTKDKKVFAYGFNQVGVPFDYLFVDRGIKVETGFYKLVEKGDPYKLYIQNINSTTKGVTVTTSYYILFDENGDSIDFFVSGVSGWKKKLEVFFENDPEALEKLEDVSRQDIVKFIKSLNEN</sequence>
<dbReference type="EMBL" id="JANSUY010000003">
    <property type="protein sequence ID" value="MCR9014716.1"/>
    <property type="molecule type" value="Genomic_DNA"/>
</dbReference>
<organism evidence="1 2">
    <name type="scientific">Aquiflexum gelatinilyticum</name>
    <dbReference type="NCBI Taxonomy" id="2961943"/>
    <lineage>
        <taxon>Bacteria</taxon>
        <taxon>Pseudomonadati</taxon>
        <taxon>Bacteroidota</taxon>
        <taxon>Cytophagia</taxon>
        <taxon>Cytophagales</taxon>
        <taxon>Cyclobacteriaceae</taxon>
        <taxon>Aquiflexum</taxon>
    </lineage>
</organism>
<proteinExistence type="predicted"/>
<name>A0A9X2P4M6_9BACT</name>
<accession>A0A9X2P4M6</accession>
<evidence type="ECO:0000313" key="1">
    <source>
        <dbReference type="EMBL" id="MCR9014716.1"/>
    </source>
</evidence>
<dbReference type="RefSeq" id="WP_258422597.1">
    <property type="nucleotide sequence ID" value="NZ_JANSUY010000003.1"/>
</dbReference>
<dbReference type="Proteomes" id="UP001142175">
    <property type="component" value="Unassembled WGS sequence"/>
</dbReference>
<reference evidence="1" key="1">
    <citation type="submission" date="2022-08" db="EMBL/GenBank/DDBJ databases">
        <authorList>
            <person name="Zhang D."/>
        </authorList>
    </citation>
    <scope>NUCLEOTIDE SEQUENCE</scope>
    <source>
        <strain evidence="1">XJ19-11</strain>
    </source>
</reference>
<keyword evidence="2" id="KW-1185">Reference proteome</keyword>
<dbReference type="AlphaFoldDB" id="A0A9X2P4M6"/>
<comment type="caution">
    <text evidence="1">The sequence shown here is derived from an EMBL/GenBank/DDBJ whole genome shotgun (WGS) entry which is preliminary data.</text>
</comment>